<organism evidence="1 2">
    <name type="scientific">Azotobacter vinelandii (strain DJ / ATCC BAA-1303)</name>
    <dbReference type="NCBI Taxonomy" id="322710"/>
    <lineage>
        <taxon>Bacteria</taxon>
        <taxon>Pseudomonadati</taxon>
        <taxon>Pseudomonadota</taxon>
        <taxon>Gammaproteobacteria</taxon>
        <taxon>Pseudomonadales</taxon>
        <taxon>Pseudomonadaceae</taxon>
        <taxon>Azotobacter</taxon>
    </lineage>
</organism>
<dbReference type="AlphaFoldDB" id="C1DL72"/>
<dbReference type="EnsemblBacteria" id="ACO81065">
    <property type="protein sequence ID" value="ACO81065"/>
    <property type="gene ID" value="Avin_49740"/>
</dbReference>
<evidence type="ECO:0000313" key="1">
    <source>
        <dbReference type="EMBL" id="ACO81065.1"/>
    </source>
</evidence>
<accession>C1DL72</accession>
<reference evidence="1 2" key="1">
    <citation type="journal article" date="2009" name="J. Bacteriol.">
        <title>Genome sequence of Azotobacter vinelandii, an obligate aerobe specialized to support diverse anaerobic metabolic processes.</title>
        <authorList>
            <person name="Setubal J.C."/>
            <person name="dos Santos P."/>
            <person name="Goldman B.S."/>
            <person name="Ertesvag H."/>
            <person name="Espin G."/>
            <person name="Rubio L.M."/>
            <person name="Valla S."/>
            <person name="Almeida N.F."/>
            <person name="Balasubramanian D."/>
            <person name="Cromes L."/>
            <person name="Curatti L."/>
            <person name="Du Z."/>
            <person name="Godsy E."/>
            <person name="Goodner B."/>
            <person name="Hellner-Burris K."/>
            <person name="Hernandez J.A."/>
            <person name="Houmiel K."/>
            <person name="Imperial J."/>
            <person name="Kennedy C."/>
            <person name="Larson T.J."/>
            <person name="Latreille P."/>
            <person name="Ligon L.S."/>
            <person name="Lu J."/>
            <person name="Maerk M."/>
            <person name="Miller N.M."/>
            <person name="Norton S."/>
            <person name="O'Carroll I.P."/>
            <person name="Paulsen I."/>
            <person name="Raulfs E.C."/>
            <person name="Roemer R."/>
            <person name="Rosser J."/>
            <person name="Segura D."/>
            <person name="Slater S."/>
            <person name="Stricklin S.L."/>
            <person name="Studholme D.J."/>
            <person name="Sun J."/>
            <person name="Viana C.J."/>
            <person name="Wallin E."/>
            <person name="Wang B."/>
            <person name="Wheeler C."/>
            <person name="Zhu H."/>
            <person name="Dean D.R."/>
            <person name="Dixon R."/>
            <person name="Wood D."/>
        </authorList>
    </citation>
    <scope>NUCLEOTIDE SEQUENCE [LARGE SCALE GENOMIC DNA]</scope>
    <source>
        <strain evidence="2">DJ / ATCC BAA-1303</strain>
    </source>
</reference>
<sequence length="40" mass="4811">MTCTLFCTNLQKQQIEHDDGKILSIHIRIFQIMFARFKKL</sequence>
<protein>
    <submittedName>
        <fullName evidence="1">Uncharacterized protein</fullName>
    </submittedName>
</protein>
<evidence type="ECO:0000313" key="2">
    <source>
        <dbReference type="Proteomes" id="UP000002424"/>
    </source>
</evidence>
<dbReference type="EMBL" id="CP001157">
    <property type="protein sequence ID" value="ACO81065.1"/>
    <property type="molecule type" value="Genomic_DNA"/>
</dbReference>
<name>C1DL72_AZOVD</name>
<dbReference type="Proteomes" id="UP000002424">
    <property type="component" value="Chromosome"/>
</dbReference>
<keyword evidence="2" id="KW-1185">Reference proteome</keyword>
<gene>
    <name evidence="1" type="ordered locus">Avin_49740</name>
</gene>
<dbReference type="KEGG" id="avn:Avin_49740"/>
<dbReference type="HOGENOM" id="CLU_3284213_0_0_6"/>
<proteinExistence type="predicted"/>